<evidence type="ECO:0000313" key="3">
    <source>
        <dbReference type="Proteomes" id="UP001176941"/>
    </source>
</evidence>
<keyword evidence="3" id="KW-1185">Reference proteome</keyword>
<gene>
    <name evidence="2" type="ORF">MRATA1EN1_LOCUS11520</name>
</gene>
<feature type="region of interest" description="Disordered" evidence="1">
    <location>
        <begin position="43"/>
        <end position="65"/>
    </location>
</feature>
<accession>A0ABN8YQ60</accession>
<name>A0ABN8YQ60_RANTA</name>
<sequence>MKTGAHQAFFLPHFPPVQSWVQREVARGVALCQSRLGLASRGPSLPGQLLPQEGGLSSPPHPAGRCLQPQILTVERMGGRQIIPSDHRGVYPSLSITPSQLLPLFKA</sequence>
<feature type="compositionally biased region" description="Low complexity" evidence="1">
    <location>
        <begin position="43"/>
        <end position="58"/>
    </location>
</feature>
<evidence type="ECO:0000313" key="2">
    <source>
        <dbReference type="EMBL" id="CAI9162558.1"/>
    </source>
</evidence>
<evidence type="ECO:0000256" key="1">
    <source>
        <dbReference type="SAM" id="MobiDB-lite"/>
    </source>
</evidence>
<reference evidence="2" key="1">
    <citation type="submission" date="2023-04" db="EMBL/GenBank/DDBJ databases">
        <authorList>
            <consortium name="ELIXIR-Norway"/>
        </authorList>
    </citation>
    <scope>NUCLEOTIDE SEQUENCE [LARGE SCALE GENOMIC DNA]</scope>
</reference>
<organism evidence="2 3">
    <name type="scientific">Rangifer tarandus platyrhynchus</name>
    <name type="common">Svalbard reindeer</name>
    <dbReference type="NCBI Taxonomy" id="3082113"/>
    <lineage>
        <taxon>Eukaryota</taxon>
        <taxon>Metazoa</taxon>
        <taxon>Chordata</taxon>
        <taxon>Craniata</taxon>
        <taxon>Vertebrata</taxon>
        <taxon>Euteleostomi</taxon>
        <taxon>Mammalia</taxon>
        <taxon>Eutheria</taxon>
        <taxon>Laurasiatheria</taxon>
        <taxon>Artiodactyla</taxon>
        <taxon>Ruminantia</taxon>
        <taxon>Pecora</taxon>
        <taxon>Cervidae</taxon>
        <taxon>Odocoileinae</taxon>
        <taxon>Rangifer</taxon>
    </lineage>
</organism>
<dbReference type="Proteomes" id="UP001176941">
    <property type="component" value="Chromosome 21"/>
</dbReference>
<protein>
    <submittedName>
        <fullName evidence="2">Uncharacterized protein</fullName>
    </submittedName>
</protein>
<proteinExistence type="predicted"/>
<dbReference type="EMBL" id="OX459957">
    <property type="protein sequence ID" value="CAI9162558.1"/>
    <property type="molecule type" value="Genomic_DNA"/>
</dbReference>